<dbReference type="AlphaFoldDB" id="A0A1D1USF3"/>
<organism evidence="1 2">
    <name type="scientific">Ramazzottius varieornatus</name>
    <name type="common">Water bear</name>
    <name type="synonym">Tardigrade</name>
    <dbReference type="NCBI Taxonomy" id="947166"/>
    <lineage>
        <taxon>Eukaryota</taxon>
        <taxon>Metazoa</taxon>
        <taxon>Ecdysozoa</taxon>
        <taxon>Tardigrada</taxon>
        <taxon>Eutardigrada</taxon>
        <taxon>Parachela</taxon>
        <taxon>Hypsibioidea</taxon>
        <taxon>Ramazzottiidae</taxon>
        <taxon>Ramazzottius</taxon>
    </lineage>
</organism>
<accession>A0A1D1USF3</accession>
<reference evidence="1 2" key="1">
    <citation type="journal article" date="2016" name="Nat. Commun.">
        <title>Extremotolerant tardigrade genome and improved radiotolerance of human cultured cells by tardigrade-unique protein.</title>
        <authorList>
            <person name="Hashimoto T."/>
            <person name="Horikawa D.D."/>
            <person name="Saito Y."/>
            <person name="Kuwahara H."/>
            <person name="Kozuka-Hata H."/>
            <person name="Shin-I T."/>
            <person name="Minakuchi Y."/>
            <person name="Ohishi K."/>
            <person name="Motoyama A."/>
            <person name="Aizu T."/>
            <person name="Enomoto A."/>
            <person name="Kondo K."/>
            <person name="Tanaka S."/>
            <person name="Hara Y."/>
            <person name="Koshikawa S."/>
            <person name="Sagara H."/>
            <person name="Miura T."/>
            <person name="Yokobori S."/>
            <person name="Miyagawa K."/>
            <person name="Suzuki Y."/>
            <person name="Kubo T."/>
            <person name="Oyama M."/>
            <person name="Kohara Y."/>
            <person name="Fujiyama A."/>
            <person name="Arakawa K."/>
            <person name="Katayama T."/>
            <person name="Toyoda A."/>
            <person name="Kunieda T."/>
        </authorList>
    </citation>
    <scope>NUCLEOTIDE SEQUENCE [LARGE SCALE GENOMIC DNA]</scope>
    <source>
        <strain evidence="1 2">YOKOZUNA-1</strain>
    </source>
</reference>
<gene>
    <name evidence="1" type="primary">RvY_04661-1</name>
    <name evidence="1" type="synonym">RvY_04661.1</name>
    <name evidence="1" type="ORF">RvY_04661</name>
</gene>
<keyword evidence="2" id="KW-1185">Reference proteome</keyword>
<evidence type="ECO:0000313" key="1">
    <source>
        <dbReference type="EMBL" id="GAU92604.1"/>
    </source>
</evidence>
<evidence type="ECO:0000313" key="2">
    <source>
        <dbReference type="Proteomes" id="UP000186922"/>
    </source>
</evidence>
<protein>
    <submittedName>
        <fullName evidence="1">Uncharacterized protein</fullName>
    </submittedName>
</protein>
<name>A0A1D1USF3_RAMVA</name>
<sequence>MAREHSRNLDMVAKNANLPKEQFKKIQGLGEELSRQRSNWYRMRERIITLEKNVTEIRKHVVSSSSIEEPKQRQVLHQIEIPQLKIGQQDRDQFPGRRREAGTPCTANYHLCVFTAKDLRIAAPKQSSFQ</sequence>
<dbReference type="EMBL" id="BDGG01000002">
    <property type="protein sequence ID" value="GAU92604.1"/>
    <property type="molecule type" value="Genomic_DNA"/>
</dbReference>
<comment type="caution">
    <text evidence="1">The sequence shown here is derived from an EMBL/GenBank/DDBJ whole genome shotgun (WGS) entry which is preliminary data.</text>
</comment>
<proteinExistence type="predicted"/>
<dbReference type="Proteomes" id="UP000186922">
    <property type="component" value="Unassembled WGS sequence"/>
</dbReference>